<reference evidence="1" key="1">
    <citation type="journal article" date="2020" name="Stud. Mycol.">
        <title>101 Dothideomycetes genomes: a test case for predicting lifestyles and emergence of pathogens.</title>
        <authorList>
            <person name="Haridas S."/>
            <person name="Albert R."/>
            <person name="Binder M."/>
            <person name="Bloem J."/>
            <person name="Labutti K."/>
            <person name="Salamov A."/>
            <person name="Andreopoulos B."/>
            <person name="Baker S."/>
            <person name="Barry K."/>
            <person name="Bills G."/>
            <person name="Bluhm B."/>
            <person name="Cannon C."/>
            <person name="Castanera R."/>
            <person name="Culley D."/>
            <person name="Daum C."/>
            <person name="Ezra D."/>
            <person name="Gonzalez J."/>
            <person name="Henrissat B."/>
            <person name="Kuo A."/>
            <person name="Liang C."/>
            <person name="Lipzen A."/>
            <person name="Lutzoni F."/>
            <person name="Magnuson J."/>
            <person name="Mondo S."/>
            <person name="Nolan M."/>
            <person name="Ohm R."/>
            <person name="Pangilinan J."/>
            <person name="Park H.-J."/>
            <person name="Ramirez L."/>
            <person name="Alfaro M."/>
            <person name="Sun H."/>
            <person name="Tritt A."/>
            <person name="Yoshinaga Y."/>
            <person name="Zwiers L.-H."/>
            <person name="Turgeon B."/>
            <person name="Goodwin S."/>
            <person name="Spatafora J."/>
            <person name="Crous P."/>
            <person name="Grigoriev I."/>
        </authorList>
    </citation>
    <scope>NUCLEOTIDE SEQUENCE</scope>
    <source>
        <strain evidence="1">CBS 123094</strain>
    </source>
</reference>
<protein>
    <submittedName>
        <fullName evidence="1">Uncharacterized protein</fullName>
    </submittedName>
</protein>
<evidence type="ECO:0000313" key="2">
    <source>
        <dbReference type="Proteomes" id="UP000799779"/>
    </source>
</evidence>
<accession>A0A6A5W1T8</accession>
<organism evidence="1 2">
    <name type="scientific">Amniculicola lignicola CBS 123094</name>
    <dbReference type="NCBI Taxonomy" id="1392246"/>
    <lineage>
        <taxon>Eukaryota</taxon>
        <taxon>Fungi</taxon>
        <taxon>Dikarya</taxon>
        <taxon>Ascomycota</taxon>
        <taxon>Pezizomycotina</taxon>
        <taxon>Dothideomycetes</taxon>
        <taxon>Pleosporomycetidae</taxon>
        <taxon>Pleosporales</taxon>
        <taxon>Amniculicolaceae</taxon>
        <taxon>Amniculicola</taxon>
    </lineage>
</organism>
<gene>
    <name evidence="1" type="ORF">P154DRAFT_624298</name>
</gene>
<proteinExistence type="predicted"/>
<dbReference type="OrthoDB" id="3793816at2759"/>
<evidence type="ECO:0000313" key="1">
    <source>
        <dbReference type="EMBL" id="KAF1994948.1"/>
    </source>
</evidence>
<sequence>MQNAPKTPLTQIIPGRFSLPTALHRRGLRWYLVFPRAYGMAGGWKLFGALNDLHQQDTDADPPSSQFNLNPRFWLRDGNDWASGDGYSTINADELLNSETPFMKDSGVRRKVWIETKGKERREVEEKLVEVLLKEEELCQRCAYCGVWEYCYQDSTRHRKVGEGKDGRLVYWCGHCTRTAKVLSWNWWQSPESLADNIYFFCQLK</sequence>
<dbReference type="Proteomes" id="UP000799779">
    <property type="component" value="Unassembled WGS sequence"/>
</dbReference>
<dbReference type="AlphaFoldDB" id="A0A6A5W1T8"/>
<keyword evidence="2" id="KW-1185">Reference proteome</keyword>
<name>A0A6A5W1T8_9PLEO</name>
<dbReference type="EMBL" id="ML977648">
    <property type="protein sequence ID" value="KAF1994948.1"/>
    <property type="molecule type" value="Genomic_DNA"/>
</dbReference>